<accession>A0A6L6J570</accession>
<sequence length="92" mass="9745">MRALLFILPVLALAACKPMAETPPADPAADDSCGAAQLQGLVGQSKNVLSSMTLPKGSRVIGPNDAVTMDFRPDRMNIEIGTNDRISRIGCY</sequence>
<feature type="chain" id="PRO_5026842527" description="Peptidase inhibitor I78" evidence="1">
    <location>
        <begin position="21"/>
        <end position="92"/>
    </location>
</feature>
<dbReference type="PANTHER" id="PTHR39600:SF1">
    <property type="entry name" value="PEPTIDASE INHIBITOR I78 FAMILY PROTEIN"/>
    <property type="match status" value="1"/>
</dbReference>
<dbReference type="PROSITE" id="PS51257">
    <property type="entry name" value="PROKAR_LIPOPROTEIN"/>
    <property type="match status" value="1"/>
</dbReference>
<comment type="caution">
    <text evidence="2">The sequence shown here is derived from an EMBL/GenBank/DDBJ whole genome shotgun (WGS) entry which is preliminary data.</text>
</comment>
<proteinExistence type="predicted"/>
<keyword evidence="1" id="KW-0732">Signal</keyword>
<evidence type="ECO:0008006" key="4">
    <source>
        <dbReference type="Google" id="ProtNLM"/>
    </source>
</evidence>
<evidence type="ECO:0000313" key="2">
    <source>
        <dbReference type="EMBL" id="MTH65854.1"/>
    </source>
</evidence>
<dbReference type="Proteomes" id="UP000478740">
    <property type="component" value="Unassembled WGS sequence"/>
</dbReference>
<evidence type="ECO:0000256" key="1">
    <source>
        <dbReference type="SAM" id="SignalP"/>
    </source>
</evidence>
<dbReference type="AlphaFoldDB" id="A0A6L6J570"/>
<evidence type="ECO:0000313" key="3">
    <source>
        <dbReference type="Proteomes" id="UP000478740"/>
    </source>
</evidence>
<dbReference type="PANTHER" id="PTHR39600">
    <property type="entry name" value="PEPTIDASE INHIBITOR I78 FAMILY PROTEIN"/>
    <property type="match status" value="1"/>
</dbReference>
<dbReference type="Gene3D" id="3.30.10.10">
    <property type="entry name" value="Trypsin Inhibitor V, subunit A"/>
    <property type="match status" value="1"/>
</dbReference>
<gene>
    <name evidence="2" type="ORF">GL284_16400</name>
</gene>
<dbReference type="InterPro" id="IPR021719">
    <property type="entry name" value="Prot_inh_I78"/>
</dbReference>
<dbReference type="Pfam" id="PF11720">
    <property type="entry name" value="Inhibitor_I78"/>
    <property type="match status" value="1"/>
</dbReference>
<keyword evidence="3" id="KW-1185">Reference proteome</keyword>
<feature type="signal peptide" evidence="1">
    <location>
        <begin position="1"/>
        <end position="20"/>
    </location>
</feature>
<organism evidence="2 3">
    <name type="scientific">Paracoccus shanxieyensis</name>
    <dbReference type="NCBI Taxonomy" id="2675752"/>
    <lineage>
        <taxon>Bacteria</taxon>
        <taxon>Pseudomonadati</taxon>
        <taxon>Pseudomonadota</taxon>
        <taxon>Alphaproteobacteria</taxon>
        <taxon>Rhodobacterales</taxon>
        <taxon>Paracoccaceae</taxon>
        <taxon>Paracoccus</taxon>
    </lineage>
</organism>
<reference evidence="2 3" key="1">
    <citation type="submission" date="2019-11" db="EMBL/GenBank/DDBJ databases">
        <authorList>
            <person name="Dong K."/>
        </authorList>
    </citation>
    <scope>NUCLEOTIDE SEQUENCE [LARGE SCALE GENOMIC DNA]</scope>
    <source>
        <strain evidence="2 3">DK608</strain>
    </source>
</reference>
<name>A0A6L6J570_9RHOB</name>
<dbReference type="EMBL" id="WMII01000017">
    <property type="protein sequence ID" value="MTH65854.1"/>
    <property type="molecule type" value="Genomic_DNA"/>
</dbReference>
<protein>
    <recommendedName>
        <fullName evidence="4">Peptidase inhibitor I78</fullName>
    </recommendedName>
</protein>